<evidence type="ECO:0000313" key="4">
    <source>
        <dbReference type="Proteomes" id="UP000199118"/>
    </source>
</evidence>
<evidence type="ECO:0000259" key="1">
    <source>
        <dbReference type="Pfam" id="PF01796"/>
    </source>
</evidence>
<dbReference type="OrthoDB" id="3182121at2"/>
<dbReference type="Proteomes" id="UP000199118">
    <property type="component" value="Unassembled WGS sequence"/>
</dbReference>
<keyword evidence="4" id="KW-1185">Reference proteome</keyword>
<dbReference type="Pfam" id="PF12172">
    <property type="entry name" value="zf-ChsH2"/>
    <property type="match status" value="1"/>
</dbReference>
<dbReference type="AlphaFoldDB" id="A0A1H2TVB5"/>
<evidence type="ECO:0000259" key="2">
    <source>
        <dbReference type="Pfam" id="PF12172"/>
    </source>
</evidence>
<dbReference type="PANTHER" id="PTHR34075">
    <property type="entry name" value="BLR3430 PROTEIN"/>
    <property type="match status" value="1"/>
</dbReference>
<dbReference type="InterPro" id="IPR052513">
    <property type="entry name" value="Thioester_dehydratase-like"/>
</dbReference>
<evidence type="ECO:0008006" key="5">
    <source>
        <dbReference type="Google" id="ProtNLM"/>
    </source>
</evidence>
<dbReference type="InterPro" id="IPR002878">
    <property type="entry name" value="ChsH2_C"/>
</dbReference>
<dbReference type="Gene3D" id="6.10.30.10">
    <property type="match status" value="1"/>
</dbReference>
<dbReference type="STRING" id="356660.SAMN05444336_1011129"/>
<dbReference type="Pfam" id="PF01796">
    <property type="entry name" value="OB_ChsH2_C"/>
    <property type="match status" value="1"/>
</dbReference>
<sequence>MSTTDRVVPTPTPETRHYWDGAQAGELRLQRCNACGDAYFPPRPFCPECGSRDVKVETASGRGTLYSYIINHLGAPGMKPPFAVAVVALEEGPRMMANILECEQTPEALVLDMPLEVTFEKITDAITLPQFKPAGAPK</sequence>
<evidence type="ECO:0000313" key="3">
    <source>
        <dbReference type="EMBL" id="SDW47761.1"/>
    </source>
</evidence>
<gene>
    <name evidence="3" type="ORF">SAMN05444336_1011129</name>
</gene>
<name>A0A1H2TVB5_9RHOB</name>
<protein>
    <recommendedName>
        <fullName evidence="5">DNA-binding protein</fullName>
    </recommendedName>
</protein>
<feature type="domain" description="ChsH2 rubredoxin-like zinc ribbon" evidence="2">
    <location>
        <begin position="19"/>
        <end position="54"/>
    </location>
</feature>
<proteinExistence type="predicted"/>
<accession>A0A1H2TVB5</accession>
<organism evidence="3 4">
    <name type="scientific">Albimonas donghaensis</name>
    <dbReference type="NCBI Taxonomy" id="356660"/>
    <lineage>
        <taxon>Bacteria</taxon>
        <taxon>Pseudomonadati</taxon>
        <taxon>Pseudomonadota</taxon>
        <taxon>Alphaproteobacteria</taxon>
        <taxon>Rhodobacterales</taxon>
        <taxon>Paracoccaceae</taxon>
        <taxon>Albimonas</taxon>
    </lineage>
</organism>
<dbReference type="SUPFAM" id="SSF50249">
    <property type="entry name" value="Nucleic acid-binding proteins"/>
    <property type="match status" value="1"/>
</dbReference>
<reference evidence="3 4" key="1">
    <citation type="submission" date="2016-10" db="EMBL/GenBank/DDBJ databases">
        <authorList>
            <person name="de Groot N.N."/>
        </authorList>
    </citation>
    <scope>NUCLEOTIDE SEQUENCE [LARGE SCALE GENOMIC DNA]</scope>
    <source>
        <strain evidence="3 4">DSM 17890</strain>
    </source>
</reference>
<dbReference type="PANTHER" id="PTHR34075:SF5">
    <property type="entry name" value="BLR3430 PROTEIN"/>
    <property type="match status" value="1"/>
</dbReference>
<dbReference type="RefSeq" id="WP_092680089.1">
    <property type="nucleotide sequence ID" value="NZ_FNMZ01000001.1"/>
</dbReference>
<dbReference type="InterPro" id="IPR022002">
    <property type="entry name" value="ChsH2_Znr"/>
</dbReference>
<dbReference type="EMBL" id="FNMZ01000001">
    <property type="protein sequence ID" value="SDW47761.1"/>
    <property type="molecule type" value="Genomic_DNA"/>
</dbReference>
<feature type="domain" description="ChsH2 C-terminal OB-fold" evidence="1">
    <location>
        <begin position="58"/>
        <end position="120"/>
    </location>
</feature>
<dbReference type="InterPro" id="IPR012340">
    <property type="entry name" value="NA-bd_OB-fold"/>
</dbReference>